<dbReference type="EMBL" id="CAIX01000012">
    <property type="protein sequence ID" value="CCI40848.1"/>
    <property type="molecule type" value="Genomic_DNA"/>
</dbReference>
<feature type="region of interest" description="Disordered" evidence="5">
    <location>
        <begin position="640"/>
        <end position="665"/>
    </location>
</feature>
<dbReference type="PANTHER" id="PTHR12718:SF2">
    <property type="entry name" value="SPLICEOSOME-ASSOCIATED PROTEIN CWC15 HOMOLOG"/>
    <property type="match status" value="1"/>
</dbReference>
<evidence type="ECO:0000256" key="1">
    <source>
        <dbReference type="ARBA" id="ARBA00006644"/>
    </source>
</evidence>
<feature type="compositionally biased region" description="Low complexity" evidence="5">
    <location>
        <begin position="352"/>
        <end position="367"/>
    </location>
</feature>
<keyword evidence="8" id="KW-1185">Reference proteome</keyword>
<dbReference type="OrthoDB" id="30179at2759"/>
<dbReference type="CDD" id="cd00060">
    <property type="entry name" value="FHA"/>
    <property type="match status" value="1"/>
</dbReference>
<dbReference type="GO" id="GO:0003723">
    <property type="term" value="F:RNA binding"/>
    <property type="evidence" value="ECO:0007669"/>
    <property type="project" value="TreeGrafter"/>
</dbReference>
<dbReference type="InterPro" id="IPR008984">
    <property type="entry name" value="SMAD_FHA_dom_sf"/>
</dbReference>
<evidence type="ECO:0000313" key="7">
    <source>
        <dbReference type="EMBL" id="CCI40848.1"/>
    </source>
</evidence>
<evidence type="ECO:0000256" key="2">
    <source>
        <dbReference type="ARBA" id="ARBA00022664"/>
    </source>
</evidence>
<name>A0A024G1Y6_9STRA</name>
<organism evidence="7 8">
    <name type="scientific">Albugo candida</name>
    <dbReference type="NCBI Taxonomy" id="65357"/>
    <lineage>
        <taxon>Eukaryota</taxon>
        <taxon>Sar</taxon>
        <taxon>Stramenopiles</taxon>
        <taxon>Oomycota</taxon>
        <taxon>Peronosporomycetes</taxon>
        <taxon>Albuginales</taxon>
        <taxon>Albuginaceae</taxon>
        <taxon>Albugo</taxon>
    </lineage>
</organism>
<dbReference type="STRING" id="65357.A0A024G1Y6"/>
<keyword evidence="2" id="KW-0507">mRNA processing</keyword>
<evidence type="ECO:0000256" key="4">
    <source>
        <dbReference type="SAM" id="Coils"/>
    </source>
</evidence>
<dbReference type="PANTHER" id="PTHR12718">
    <property type="entry name" value="CELL CYCLE CONTROL PROTEIN CWF15"/>
    <property type="match status" value="1"/>
</dbReference>
<protein>
    <recommendedName>
        <fullName evidence="6">FHA domain-containing protein</fullName>
    </recommendedName>
</protein>
<comment type="similarity">
    <text evidence="1">Belongs to the CWC15 family.</text>
</comment>
<reference evidence="7 8" key="1">
    <citation type="submission" date="2012-05" db="EMBL/GenBank/DDBJ databases">
        <title>Recombination and specialization in a pathogen metapopulation.</title>
        <authorList>
            <person name="Gardiner A."/>
            <person name="Kemen E."/>
            <person name="Schultz-Larsen T."/>
            <person name="MacLean D."/>
            <person name="Van Oosterhout C."/>
            <person name="Jones J.D.G."/>
        </authorList>
    </citation>
    <scope>NUCLEOTIDE SEQUENCE [LARGE SCALE GENOMIC DNA]</scope>
    <source>
        <strain evidence="7 8">Ac Nc2</strain>
    </source>
</reference>
<dbReference type="InterPro" id="IPR000253">
    <property type="entry name" value="FHA_dom"/>
</dbReference>
<dbReference type="Pfam" id="PF00498">
    <property type="entry name" value="FHA"/>
    <property type="match status" value="1"/>
</dbReference>
<evidence type="ECO:0000256" key="5">
    <source>
        <dbReference type="SAM" id="MobiDB-lite"/>
    </source>
</evidence>
<dbReference type="Proteomes" id="UP000053237">
    <property type="component" value="Unassembled WGS sequence"/>
</dbReference>
<dbReference type="InterPro" id="IPR006973">
    <property type="entry name" value="Cwf_Cwc_15"/>
</dbReference>
<dbReference type="SUPFAM" id="SSF49879">
    <property type="entry name" value="SMAD/FHA domain"/>
    <property type="match status" value="1"/>
</dbReference>
<dbReference type="PROSITE" id="PS50006">
    <property type="entry name" value="FHA_DOMAIN"/>
    <property type="match status" value="1"/>
</dbReference>
<feature type="domain" description="FHA" evidence="6">
    <location>
        <begin position="34"/>
        <end position="88"/>
    </location>
</feature>
<feature type="region of interest" description="Disordered" evidence="5">
    <location>
        <begin position="352"/>
        <end position="435"/>
    </location>
</feature>
<evidence type="ECO:0000313" key="8">
    <source>
        <dbReference type="Proteomes" id="UP000053237"/>
    </source>
</evidence>
<feature type="coiled-coil region" evidence="4">
    <location>
        <begin position="201"/>
        <end position="284"/>
    </location>
</feature>
<dbReference type="GO" id="GO:0071013">
    <property type="term" value="C:catalytic step 2 spliceosome"/>
    <property type="evidence" value="ECO:0007669"/>
    <property type="project" value="TreeGrafter"/>
</dbReference>
<keyword evidence="3" id="KW-0508">mRNA splicing</keyword>
<dbReference type="AlphaFoldDB" id="A0A024G1Y6"/>
<feature type="compositionally biased region" description="Polar residues" evidence="5">
    <location>
        <begin position="375"/>
        <end position="390"/>
    </location>
</feature>
<dbReference type="InParanoid" id="A0A024G1Y6"/>
<comment type="caution">
    <text evidence="7">The sequence shown here is derived from an EMBL/GenBank/DDBJ whole genome shotgun (WGS) entry which is preliminary data.</text>
</comment>
<feature type="compositionally biased region" description="Acidic residues" evidence="5">
    <location>
        <begin position="643"/>
        <end position="665"/>
    </location>
</feature>
<sequence length="761" mass="86619">MSVIDTLPAWGRLKLISGTSIGDQDDKYLTESEHRIGRLPSRADIVLSHVFISGLHCVITLEENEGQPALFRILDFSRNGVCVNEEFLGANVEKIIHENDIIHLSRPGKGYPPTIYRFEIFPHAFGPELASARRSTFLAKQNTMKNGSRKRRGGDPINSMAVSSVESGQFTECLPGTSPKRIRGSNSKNAPDHEWAVAKQVESLTAECERLRGALEEEVAKADTLKFREKERERQLIEKERCLEEARNERIRLIDTTADMKGKLLNAEQNHAHLKEAISEATEQNHMMLEEFHASKLKAYIMSQQGRARDQHTIHSNRPNLKQVAKQVQVACKSVEFAMRTLKKIQDEMNLSDSTSIQQDIDSSDSSKYLPSHFSEPSISTNYGNSTDTIQGEDEDSLTQNPEAEPTRKNAHSESNSSNKSSQDKQKSNSNQNAEAVTCLATESHSCQKSAETTSDDHISRLEASADAKESSSEPLESHSISLYTTCRCEHSEMIVNQAEEEVDFQRDVNEQISDIRWLKLDVEVGLLSPHADNDGHEILGNDTQLSNGQISQQFSARDLPGHTKLKLRQIGQGTTNEVNLLNLREELYRKEEKYENEKTPTSFDAKNKFKRLEVNRKLLLLGDTESNAKEEELCRIASKYDDADDNNSDDTSDSDSESDEDEEAELMRELEKIKKEREEERIRKEEEERKIAAEKAKVEVIQGNPLTQQHEGVNARMKRRWNDDVVFKNQSRNEPELKKRFINDTIRNDFHRRFLHKYIQ</sequence>
<evidence type="ECO:0000256" key="3">
    <source>
        <dbReference type="ARBA" id="ARBA00023187"/>
    </source>
</evidence>
<accession>A0A024G1Y6</accession>
<proteinExistence type="inferred from homology"/>
<gene>
    <name evidence="7" type="ORF">BN9_016320</name>
</gene>
<dbReference type="Gene3D" id="2.60.200.20">
    <property type="match status" value="1"/>
</dbReference>
<evidence type="ECO:0000259" key="6">
    <source>
        <dbReference type="PROSITE" id="PS50006"/>
    </source>
</evidence>
<keyword evidence="4" id="KW-0175">Coiled coil</keyword>
<dbReference type="Pfam" id="PF04889">
    <property type="entry name" value="Cwf_Cwc_15"/>
    <property type="match status" value="1"/>
</dbReference>
<dbReference type="SMART" id="SM00240">
    <property type="entry name" value="FHA"/>
    <property type="match status" value="1"/>
</dbReference>
<dbReference type="GO" id="GO:0045292">
    <property type="term" value="P:mRNA cis splicing, via spliceosome"/>
    <property type="evidence" value="ECO:0007669"/>
    <property type="project" value="TreeGrafter"/>
</dbReference>